<evidence type="ECO:0000256" key="10">
    <source>
        <dbReference type="ARBA" id="ARBA00023175"/>
    </source>
</evidence>
<dbReference type="PRINTS" id="PR00380">
    <property type="entry name" value="KINESINHEAVY"/>
</dbReference>
<dbReference type="InterPro" id="IPR001752">
    <property type="entry name" value="Kinesin_motor_dom"/>
</dbReference>
<dbReference type="PROSITE" id="PS50067">
    <property type="entry name" value="KINESIN_MOTOR_2"/>
    <property type="match status" value="1"/>
</dbReference>
<reference evidence="17" key="2">
    <citation type="submission" date="2020-03" db="EMBL/GenBank/DDBJ databases">
        <authorList>
            <consortium name="Environmental Genome Science Research Promotion Project"/>
            <person name="Nakajima N."/>
            <person name="Onuma M."/>
            <person name="Endoh D."/>
        </authorList>
    </citation>
    <scope>NUCLEOTIDE SEQUENCE</scope>
</reference>
<comment type="similarity">
    <text evidence="13">Belongs to the TRAFAC class myosin-kinesin ATPase superfamily. Kinesin family. KIN-5/BimC subfamily.</text>
</comment>
<proteinExistence type="inferred from homology"/>
<evidence type="ECO:0000256" key="12">
    <source>
        <dbReference type="ARBA" id="ARBA00023306"/>
    </source>
</evidence>
<keyword evidence="3" id="KW-0597">Phosphoprotein</keyword>
<dbReference type="GO" id="GO:0005634">
    <property type="term" value="C:nucleus"/>
    <property type="evidence" value="ECO:0007669"/>
    <property type="project" value="TreeGrafter"/>
</dbReference>
<dbReference type="InterPro" id="IPR025901">
    <property type="entry name" value="Kinesin-assoc_MT-bd_dom"/>
</dbReference>
<dbReference type="GO" id="GO:0005876">
    <property type="term" value="C:spindle microtubule"/>
    <property type="evidence" value="ECO:0007669"/>
    <property type="project" value="TreeGrafter"/>
</dbReference>
<keyword evidence="2" id="KW-0963">Cytoplasm</keyword>
<keyword evidence="9 15" id="KW-0175">Coiled coil</keyword>
<evidence type="ECO:0000256" key="4">
    <source>
        <dbReference type="ARBA" id="ARBA00022618"/>
    </source>
</evidence>
<dbReference type="PANTHER" id="PTHR47970:SF26">
    <property type="entry name" value="KINESIN-LIKE PROTEIN KIF11"/>
    <property type="match status" value="1"/>
</dbReference>
<feature type="binding site" evidence="14">
    <location>
        <begin position="107"/>
        <end position="114"/>
    </location>
    <ligand>
        <name>ATP</name>
        <dbReference type="ChEBI" id="CHEBI:30616"/>
    </ligand>
</feature>
<accession>A0A6G1R489</accession>
<feature type="coiled-coil region" evidence="15">
    <location>
        <begin position="370"/>
        <end position="480"/>
    </location>
</feature>
<evidence type="ECO:0000256" key="3">
    <source>
        <dbReference type="ARBA" id="ARBA00022553"/>
    </source>
</evidence>
<protein>
    <submittedName>
        <fullName evidence="17">Kinesin family member 11</fullName>
    </submittedName>
</protein>
<evidence type="ECO:0000256" key="1">
    <source>
        <dbReference type="ARBA" id="ARBA00004647"/>
    </source>
</evidence>
<evidence type="ECO:0000256" key="15">
    <source>
        <dbReference type="SAM" id="Coils"/>
    </source>
</evidence>
<dbReference type="FunFam" id="3.40.850.10:FF:000035">
    <property type="entry name" value="Kinesin-like protein KIF11"/>
    <property type="match status" value="1"/>
</dbReference>
<dbReference type="InterPro" id="IPR047241">
    <property type="entry name" value="KIF11-like_kin_motor_dom"/>
</dbReference>
<evidence type="ECO:0000259" key="16">
    <source>
        <dbReference type="PROSITE" id="PS50067"/>
    </source>
</evidence>
<evidence type="ECO:0000256" key="13">
    <source>
        <dbReference type="ARBA" id="ARBA00034704"/>
    </source>
</evidence>
<keyword evidence="5" id="KW-0493">Microtubule</keyword>
<keyword evidence="6 14" id="KW-0547">Nucleotide-binding</keyword>
<evidence type="ECO:0000256" key="11">
    <source>
        <dbReference type="ARBA" id="ARBA00023212"/>
    </source>
</evidence>
<dbReference type="PANTHER" id="PTHR47970">
    <property type="entry name" value="KINESIN-LIKE PROTEIN KIF11"/>
    <property type="match status" value="1"/>
</dbReference>
<dbReference type="GO" id="GO:0051231">
    <property type="term" value="P:spindle elongation"/>
    <property type="evidence" value="ECO:0007669"/>
    <property type="project" value="TreeGrafter"/>
</dbReference>
<reference evidence="17" key="1">
    <citation type="submission" date="2020-03" db="EMBL/GenBank/DDBJ databases">
        <title>Okinawa Rail whole genome shotgun sequence.</title>
        <authorList>
            <person name="Nakajima N."/>
            <person name="Onuma M."/>
            <person name="Endoh D."/>
        </authorList>
    </citation>
    <scope>NUCLEOTIDE SEQUENCE</scope>
</reference>
<dbReference type="SUPFAM" id="SSF52540">
    <property type="entry name" value="P-loop containing nucleoside triphosphate hydrolases"/>
    <property type="match status" value="1"/>
</dbReference>
<dbReference type="Pfam" id="PF13931">
    <property type="entry name" value="Microtub_bind"/>
    <property type="match status" value="1"/>
</dbReference>
<keyword evidence="7" id="KW-0498">Mitosis</keyword>
<dbReference type="GO" id="GO:0008574">
    <property type="term" value="F:plus-end-directed microtubule motor activity"/>
    <property type="evidence" value="ECO:0007669"/>
    <property type="project" value="TreeGrafter"/>
</dbReference>
<dbReference type="Gene3D" id="3.40.850.10">
    <property type="entry name" value="Kinesin motor domain"/>
    <property type="match status" value="1"/>
</dbReference>
<dbReference type="GO" id="GO:0072686">
    <property type="term" value="C:mitotic spindle"/>
    <property type="evidence" value="ECO:0007669"/>
    <property type="project" value="TreeGrafter"/>
</dbReference>
<dbReference type="InterPro" id="IPR047149">
    <property type="entry name" value="KIF11-like"/>
</dbReference>
<keyword evidence="12" id="KW-0131">Cell cycle</keyword>
<dbReference type="GO" id="GO:0051301">
    <property type="term" value="P:cell division"/>
    <property type="evidence" value="ECO:0007669"/>
    <property type="project" value="UniProtKB-KW"/>
</dbReference>
<dbReference type="GO" id="GO:0090307">
    <property type="term" value="P:mitotic spindle assembly"/>
    <property type="evidence" value="ECO:0007669"/>
    <property type="project" value="TreeGrafter"/>
</dbReference>
<dbReference type="EMBL" id="ICPP01001150">
    <property type="protein sequence ID" value="LAC33794.1"/>
    <property type="molecule type" value="Transcribed_RNA"/>
</dbReference>
<evidence type="ECO:0000256" key="5">
    <source>
        <dbReference type="ARBA" id="ARBA00022701"/>
    </source>
</evidence>
<dbReference type="AlphaFoldDB" id="A0A6G1R489"/>
<dbReference type="InterPro" id="IPR036961">
    <property type="entry name" value="Kinesin_motor_dom_sf"/>
</dbReference>
<evidence type="ECO:0000256" key="2">
    <source>
        <dbReference type="ARBA" id="ARBA00022490"/>
    </source>
</evidence>
<dbReference type="SMART" id="SM00129">
    <property type="entry name" value="KISc"/>
    <property type="match status" value="1"/>
</dbReference>
<dbReference type="GO" id="GO:0007018">
    <property type="term" value="P:microtubule-based movement"/>
    <property type="evidence" value="ECO:0007669"/>
    <property type="project" value="InterPro"/>
</dbReference>
<dbReference type="InterPro" id="IPR019821">
    <property type="entry name" value="Kinesin_motor_CS"/>
</dbReference>
<dbReference type="GO" id="GO:0008017">
    <property type="term" value="F:microtubule binding"/>
    <property type="evidence" value="ECO:0007669"/>
    <property type="project" value="InterPro"/>
</dbReference>
<dbReference type="Pfam" id="PF00225">
    <property type="entry name" value="Kinesin"/>
    <property type="match status" value="1"/>
</dbReference>
<keyword evidence="4" id="KW-0132">Cell division</keyword>
<feature type="domain" description="Kinesin motor" evidence="16">
    <location>
        <begin position="20"/>
        <end position="361"/>
    </location>
</feature>
<keyword evidence="8 14" id="KW-0067">ATP-binding</keyword>
<evidence type="ECO:0000256" key="9">
    <source>
        <dbReference type="ARBA" id="ARBA00023054"/>
    </source>
</evidence>
<dbReference type="GO" id="GO:0000922">
    <property type="term" value="C:spindle pole"/>
    <property type="evidence" value="ECO:0007669"/>
    <property type="project" value="UniProtKB-SubCell"/>
</dbReference>
<comment type="subcellular location">
    <subcellularLocation>
        <location evidence="1">Cytoplasm</location>
        <location evidence="1">Cytoskeleton</location>
        <location evidence="1">Spindle pole</location>
    </subcellularLocation>
</comment>
<name>A0A6G1R489_9GRUI</name>
<dbReference type="CDD" id="cd01364">
    <property type="entry name" value="KISc_BimC_Eg5"/>
    <property type="match status" value="1"/>
</dbReference>
<keyword evidence="10 14" id="KW-0505">Motor protein</keyword>
<evidence type="ECO:0000256" key="6">
    <source>
        <dbReference type="ARBA" id="ARBA00022741"/>
    </source>
</evidence>
<evidence type="ECO:0000256" key="7">
    <source>
        <dbReference type="ARBA" id="ARBA00022776"/>
    </source>
</evidence>
<evidence type="ECO:0000256" key="14">
    <source>
        <dbReference type="PROSITE-ProRule" id="PRU00283"/>
    </source>
</evidence>
<sequence>MASFSVQGGGGPKKEEKGKNIQVVVRCRPFNASERKASSYAVVDCDQARKEVSVRTGGVTDKTSRKTYTFDMVFGAQAKQIDVYRSVVCPILDEVIMGYNCTVFAYGQTGTGKTFTMEGERSPNEEYTWEEDPLAGIIPRTLHQIFEKLTENGTEFSVKVSLLEIYNEELFDLLNPTPDVGERLQMFDDPRNKRGVIIKGLEEITVHNKNEVYQILERGAAKRTTAATYMNAYSSRSHSVFSITIHMKETTIDGEELVKIGKLNLVDLAGSENIGRSGAVDKRAREAGNINQSLLTLGRVITALVERAPHIPYRESKLTRILQDSLGGRTKTSIIATVSPASINLEETLSTLEYAHRAKNIMNKPEVNQKLTKKALIKEYTEEIERLKRDLAAAREKNGVYISLENYEALNGKLTVQEEQIAEYVDKINVMEEEVKRITELFTVSKNELEQCKTDLQMKERELEETQKDLQETKVHLAEEEYVVSVLQNTEEKLHGTASKLLSTVEETTKDVSGLHAKLDRKKAVDQHNAMIQNTFAEQMSVLFNKLQDSVSENSLKQQQILTSYMNFIGDLLSASSSAANILASVVSASFASVKELVSTEVSHISDKITQHEDLSLDCKAELLRLIEEHSSGLGRALNSLTPMVEFVLGLDCQFQSNMKKYSAVADKMEVHKKEIDAFFGDTSSTLKKLQEETASGFAQLQNDCENLKEVVEMTRLAHTKSAAELMSSLQSQLDLFTQETQRSLTNVLEKNGNLKTTITAVQENVHLKTTDLVSSSTSNHSRFTASLDSFSQELRIINAENKVMLEKSTDCCQHLLSGLKNVSQDTDKWCEFTTAQIANFTNQQLLSFKDGKQQLQCLQKKNEENCDKAMAEMAEHISQQKAAEEKVLNGLLDRVKVDQEVLVEQKLALKEEAQLGLTQVNGFLHEDLKVDIPTGTTPQRKDYLYPVTLVRTDPREVLLEQLRQKQPNLDAVFNSMTKEAEDSADQDLLDEEEELQESNESLGSGRSTVDANICCHANGGIPFFQHKRSVKKDKENRSAATVEKNKIEDMTEQFLPKSKLPLRSLN</sequence>
<dbReference type="InterPro" id="IPR027417">
    <property type="entry name" value="P-loop_NTPase"/>
</dbReference>
<dbReference type="GO" id="GO:0005524">
    <property type="term" value="F:ATP binding"/>
    <property type="evidence" value="ECO:0007669"/>
    <property type="project" value="UniProtKB-UniRule"/>
</dbReference>
<evidence type="ECO:0000313" key="17">
    <source>
        <dbReference type="EMBL" id="LAC33794.1"/>
    </source>
</evidence>
<evidence type="ECO:0000256" key="8">
    <source>
        <dbReference type="ARBA" id="ARBA00022840"/>
    </source>
</evidence>
<dbReference type="PROSITE" id="PS00411">
    <property type="entry name" value="KINESIN_MOTOR_1"/>
    <property type="match status" value="1"/>
</dbReference>
<keyword evidence="11" id="KW-0206">Cytoskeleton</keyword>
<organism evidence="17">
    <name type="scientific">Hypotaenidia okinawae</name>
    <dbReference type="NCBI Taxonomy" id="2861861"/>
    <lineage>
        <taxon>Eukaryota</taxon>
        <taxon>Metazoa</taxon>
        <taxon>Chordata</taxon>
        <taxon>Craniata</taxon>
        <taxon>Vertebrata</taxon>
        <taxon>Euteleostomi</taxon>
        <taxon>Archelosauria</taxon>
        <taxon>Archosauria</taxon>
        <taxon>Dinosauria</taxon>
        <taxon>Saurischia</taxon>
        <taxon>Theropoda</taxon>
        <taxon>Coelurosauria</taxon>
        <taxon>Aves</taxon>
        <taxon>Neognathae</taxon>
        <taxon>Neoaves</taxon>
        <taxon>Gruiformes</taxon>
        <taxon>Rallidae</taxon>
        <taxon>Hypotaenidia</taxon>
    </lineage>
</organism>